<feature type="compositionally biased region" description="Polar residues" evidence="1">
    <location>
        <begin position="232"/>
        <end position="249"/>
    </location>
</feature>
<keyword evidence="2" id="KW-0812">Transmembrane</keyword>
<dbReference type="STRING" id="45357.A0A2V1AY72"/>
<evidence type="ECO:0000256" key="1">
    <source>
        <dbReference type="SAM" id="MobiDB-lite"/>
    </source>
</evidence>
<feature type="transmembrane region" description="Helical" evidence="2">
    <location>
        <begin position="85"/>
        <end position="106"/>
    </location>
</feature>
<comment type="caution">
    <text evidence="3">The sequence shown here is derived from an EMBL/GenBank/DDBJ whole genome shotgun (WGS) entry which is preliminary data.</text>
</comment>
<sequence length="271" mass="30466">MYTYILNWVANRFLKENQLNRLGVEDPYYENVPISTNEKTGKTKYKKVKREVPKGLSQNDLNVLQTVRTKAYRYDMWFSLLGFKLGWANVIGVVPIFGAIVANYWSLSIYWHARSLDDGLPLDITLLFFFNIAIDFCLSFIPIIGQLIEIGYKANSRNFLLLEKHLERVGEKNLGLISESEVRPGFINDKVQPFVDDTIKPGAVKASESLKHLVQNSLGSSGTSSPNSQNTAEPTIQGSEATATATMDSFTEDDAKSVRSLVANKRRTSDQ</sequence>
<dbReference type="VEuPathDB" id="FungiDB:CXQ85_002530"/>
<evidence type="ECO:0000256" key="2">
    <source>
        <dbReference type="SAM" id="Phobius"/>
    </source>
</evidence>
<dbReference type="RefSeq" id="XP_025343748.1">
    <property type="nucleotide sequence ID" value="XM_025486198.1"/>
</dbReference>
<dbReference type="Pfam" id="PF13430">
    <property type="entry name" value="DUF4112"/>
    <property type="match status" value="1"/>
</dbReference>
<protein>
    <submittedName>
        <fullName evidence="3">Uncharacterized protein</fullName>
    </submittedName>
</protein>
<reference evidence="3 4" key="1">
    <citation type="submission" date="2017-12" db="EMBL/GenBank/DDBJ databases">
        <title>Genome Sequence of a Multidrug-Resistant Candida haemulonii Isolate from a Patient with Chronic Leg Ulcers in Israel.</title>
        <authorList>
            <person name="Chow N.A."/>
            <person name="Gade L."/>
            <person name="Batra D."/>
            <person name="Rowe L.A."/>
            <person name="Ben-Ami R."/>
            <person name="Loparev V.N."/>
            <person name="Litvintseva A.P."/>
        </authorList>
    </citation>
    <scope>NUCLEOTIDE SEQUENCE [LARGE SCALE GENOMIC DNA]</scope>
    <source>
        <strain evidence="3 4">B11899</strain>
    </source>
</reference>
<evidence type="ECO:0000313" key="3">
    <source>
        <dbReference type="EMBL" id="PVH22808.1"/>
    </source>
</evidence>
<dbReference type="OrthoDB" id="2103474at2759"/>
<proteinExistence type="predicted"/>
<accession>A0A2V1AY72</accession>
<dbReference type="GeneID" id="37007861"/>
<organism evidence="3 4">
    <name type="scientific">Candidozyma haemuli</name>
    <dbReference type="NCBI Taxonomy" id="45357"/>
    <lineage>
        <taxon>Eukaryota</taxon>
        <taxon>Fungi</taxon>
        <taxon>Dikarya</taxon>
        <taxon>Ascomycota</taxon>
        <taxon>Saccharomycotina</taxon>
        <taxon>Pichiomycetes</taxon>
        <taxon>Metschnikowiaceae</taxon>
        <taxon>Candidozyma</taxon>
    </lineage>
</organism>
<dbReference type="Proteomes" id="UP000244309">
    <property type="component" value="Unassembled WGS sequence"/>
</dbReference>
<dbReference type="EMBL" id="PKFO01000010">
    <property type="protein sequence ID" value="PVH22808.1"/>
    <property type="molecule type" value="Genomic_DNA"/>
</dbReference>
<dbReference type="AlphaFoldDB" id="A0A2V1AY72"/>
<keyword evidence="2" id="KW-1133">Transmembrane helix</keyword>
<gene>
    <name evidence="3" type="ORF">CXQ85_002530</name>
</gene>
<feature type="region of interest" description="Disordered" evidence="1">
    <location>
        <begin position="216"/>
        <end position="271"/>
    </location>
</feature>
<feature type="compositionally biased region" description="Low complexity" evidence="1">
    <location>
        <begin position="216"/>
        <end position="231"/>
    </location>
</feature>
<dbReference type="PANTHER" id="PTHR35519">
    <property type="entry name" value="MEMBRANE PROTEINS"/>
    <property type="match status" value="1"/>
</dbReference>
<keyword evidence="2" id="KW-0472">Membrane</keyword>
<name>A0A2V1AY72_9ASCO</name>
<evidence type="ECO:0000313" key="4">
    <source>
        <dbReference type="Proteomes" id="UP000244309"/>
    </source>
</evidence>
<feature type="transmembrane region" description="Helical" evidence="2">
    <location>
        <begin position="126"/>
        <end position="148"/>
    </location>
</feature>
<dbReference type="PANTHER" id="PTHR35519:SF2">
    <property type="entry name" value="PH DOMAIN PROTEIN"/>
    <property type="match status" value="1"/>
</dbReference>
<keyword evidence="4" id="KW-1185">Reference proteome</keyword>
<dbReference type="InterPro" id="IPR025187">
    <property type="entry name" value="DUF4112"/>
</dbReference>